<evidence type="ECO:0000313" key="6">
    <source>
        <dbReference type="Proteomes" id="UP000466431"/>
    </source>
</evidence>
<evidence type="ECO:0000256" key="3">
    <source>
        <dbReference type="ARBA" id="ARBA00022989"/>
    </source>
</evidence>
<protein>
    <submittedName>
        <fullName evidence="5">Membrane protein</fullName>
    </submittedName>
</protein>
<dbReference type="Pfam" id="PF01988">
    <property type="entry name" value="VIT1"/>
    <property type="match status" value="1"/>
</dbReference>
<organism evidence="5 6">
    <name type="scientific">Mycolicibacterium celeriflavum</name>
    <name type="common">Mycobacterium celeriflavum</name>
    <dbReference type="NCBI Taxonomy" id="1249101"/>
    <lineage>
        <taxon>Bacteria</taxon>
        <taxon>Bacillati</taxon>
        <taxon>Actinomycetota</taxon>
        <taxon>Actinomycetes</taxon>
        <taxon>Mycobacteriales</taxon>
        <taxon>Mycobacteriaceae</taxon>
        <taxon>Mycolicibacterium</taxon>
    </lineage>
</organism>
<dbReference type="STRING" id="1249101.BST21_07735"/>
<dbReference type="OrthoDB" id="9789677at2"/>
<keyword evidence="6" id="KW-1185">Reference proteome</keyword>
<accession>A0A1X0BZ81</accession>
<dbReference type="Proteomes" id="UP000466431">
    <property type="component" value="Chromosome"/>
</dbReference>
<keyword evidence="2" id="KW-0812">Transmembrane</keyword>
<reference evidence="5 6" key="1">
    <citation type="journal article" date="2019" name="Emerg. Microbes Infect.">
        <title>Comprehensive subspecies identification of 175 nontuberculous mycobacteria species based on 7547 genomic profiles.</title>
        <authorList>
            <person name="Matsumoto Y."/>
            <person name="Kinjo T."/>
            <person name="Motooka D."/>
            <person name="Nabeya D."/>
            <person name="Jung N."/>
            <person name="Uechi K."/>
            <person name="Horii T."/>
            <person name="Iida T."/>
            <person name="Fujita J."/>
            <person name="Nakamura S."/>
        </authorList>
    </citation>
    <scope>NUCLEOTIDE SEQUENCE [LARGE SCALE GENOMIC DNA]</scope>
    <source>
        <strain evidence="5 6">JCM 18439</strain>
    </source>
</reference>
<dbReference type="RefSeq" id="WP_083001205.1">
    <property type="nucleotide sequence ID" value="NZ_AP022591.1"/>
</dbReference>
<keyword evidence="3" id="KW-1133">Transmembrane helix</keyword>
<gene>
    <name evidence="5" type="ORF">MCEL_02770</name>
</gene>
<evidence type="ECO:0000256" key="2">
    <source>
        <dbReference type="ARBA" id="ARBA00022692"/>
    </source>
</evidence>
<dbReference type="InterPro" id="IPR008217">
    <property type="entry name" value="Ccc1_fam"/>
</dbReference>
<name>A0A1X0BZ81_MYCCF</name>
<evidence type="ECO:0000256" key="1">
    <source>
        <dbReference type="ARBA" id="ARBA00004127"/>
    </source>
</evidence>
<keyword evidence="4" id="KW-0472">Membrane</keyword>
<dbReference type="GO" id="GO:0030026">
    <property type="term" value="P:intracellular manganese ion homeostasis"/>
    <property type="evidence" value="ECO:0007669"/>
    <property type="project" value="InterPro"/>
</dbReference>
<evidence type="ECO:0000313" key="5">
    <source>
        <dbReference type="EMBL" id="BBY41982.1"/>
    </source>
</evidence>
<dbReference type="GO" id="GO:0005384">
    <property type="term" value="F:manganese ion transmembrane transporter activity"/>
    <property type="evidence" value="ECO:0007669"/>
    <property type="project" value="InterPro"/>
</dbReference>
<dbReference type="KEGG" id="mcee:MCEL_02770"/>
<proteinExistence type="predicted"/>
<dbReference type="AlphaFoldDB" id="A0A1X0BZ81"/>
<sequence>MRNSDGQRMQWRPHDFDHRHSDVSGGWLRAATFGAMDGLVSNTALIAGVGATAAAHTVVLSGFAGLAAGAFSMALGEYTSVKTANEQIDSEVVVERRAFDMHPQAERAELADALVQMGMSPQTAAVATEEIHRDENRAINFHLVQEIGVDPSEKPSPLIAAVSSFVTFAIGAFTPLIPYLLGFGNLWLGLLCGGLGLMVAGGVASRFTRKPLWFASARQLVFGAVAVAATYVVGLLVGSVVA</sequence>
<dbReference type="GO" id="GO:0012505">
    <property type="term" value="C:endomembrane system"/>
    <property type="evidence" value="ECO:0007669"/>
    <property type="project" value="UniProtKB-SubCell"/>
</dbReference>
<evidence type="ECO:0000256" key="4">
    <source>
        <dbReference type="ARBA" id="ARBA00023136"/>
    </source>
</evidence>
<comment type="subcellular location">
    <subcellularLocation>
        <location evidence="1">Endomembrane system</location>
        <topology evidence="1">Multi-pass membrane protein</topology>
    </subcellularLocation>
</comment>
<dbReference type="EMBL" id="AP022591">
    <property type="protein sequence ID" value="BBY41982.1"/>
    <property type="molecule type" value="Genomic_DNA"/>
</dbReference>
<dbReference type="PANTHER" id="PTHR31851">
    <property type="entry name" value="FE(2+)/MN(2+) TRANSPORTER PCL1"/>
    <property type="match status" value="1"/>
</dbReference>